<proteinExistence type="predicted"/>
<keyword evidence="3" id="KW-1185">Reference proteome</keyword>
<name>A0A1G9LL11_9BACI</name>
<keyword evidence="1" id="KW-1133">Transmembrane helix</keyword>
<dbReference type="Pfam" id="PF12685">
    <property type="entry name" value="SpoIIIAH"/>
    <property type="match status" value="1"/>
</dbReference>
<organism evidence="2 3">
    <name type="scientific">Sediminibacillus halophilus</name>
    <dbReference type="NCBI Taxonomy" id="482461"/>
    <lineage>
        <taxon>Bacteria</taxon>
        <taxon>Bacillati</taxon>
        <taxon>Bacillota</taxon>
        <taxon>Bacilli</taxon>
        <taxon>Bacillales</taxon>
        <taxon>Bacillaceae</taxon>
        <taxon>Sediminibacillus</taxon>
    </lineage>
</organism>
<sequence>MLKKQTVWLLTMLSLMIVLSVYYMSSPNSEELAFLNNADQENKETSGDGAQMVEGEDEELLEEGDSVISESSTDELFTSIRMQIQDDRSAKKEELEETVASSTASTEEINAAYEEMQQIEEAAKKESIIEETIMAENQYEDVLVRSEDNEVVVTVKAEELSKTEANNIIQMVKDEFGEVTIEVKFQPAS</sequence>
<dbReference type="STRING" id="482461.SAMN05216244_0170"/>
<dbReference type="InterPro" id="IPR038503">
    <property type="entry name" value="SpoIIIAH_sf"/>
</dbReference>
<dbReference type="Proteomes" id="UP000182347">
    <property type="component" value="Unassembled WGS sequence"/>
</dbReference>
<dbReference type="InterPro" id="IPR024232">
    <property type="entry name" value="SpoIIIAH"/>
</dbReference>
<dbReference type="RefSeq" id="WP_074596993.1">
    <property type="nucleotide sequence ID" value="NZ_FNHF01000001.1"/>
</dbReference>
<keyword evidence="1" id="KW-0472">Membrane</keyword>
<dbReference type="EMBL" id="FNHF01000001">
    <property type="protein sequence ID" value="SDL62640.1"/>
    <property type="molecule type" value="Genomic_DNA"/>
</dbReference>
<keyword evidence="1" id="KW-0812">Transmembrane</keyword>
<evidence type="ECO:0000256" key="1">
    <source>
        <dbReference type="SAM" id="Phobius"/>
    </source>
</evidence>
<dbReference type="Gene3D" id="1.10.287.4300">
    <property type="entry name" value="Stage III sporulation protein AH-like"/>
    <property type="match status" value="1"/>
</dbReference>
<feature type="transmembrane region" description="Helical" evidence="1">
    <location>
        <begin position="7"/>
        <end position="25"/>
    </location>
</feature>
<dbReference type="AlphaFoldDB" id="A0A1G9LL11"/>
<reference evidence="3" key="1">
    <citation type="submission" date="2016-10" db="EMBL/GenBank/DDBJ databases">
        <authorList>
            <person name="Varghese N."/>
            <person name="Submissions S."/>
        </authorList>
    </citation>
    <scope>NUCLEOTIDE SEQUENCE [LARGE SCALE GENOMIC DNA]</scope>
    <source>
        <strain evidence="3">CGMCC 1.6199</strain>
    </source>
</reference>
<gene>
    <name evidence="2" type="ORF">SAMN05216244_0170</name>
</gene>
<accession>A0A1G9LL11</accession>
<evidence type="ECO:0000313" key="2">
    <source>
        <dbReference type="EMBL" id="SDL62640.1"/>
    </source>
</evidence>
<dbReference type="OrthoDB" id="2939102at2"/>
<evidence type="ECO:0000313" key="3">
    <source>
        <dbReference type="Proteomes" id="UP000182347"/>
    </source>
</evidence>
<protein>
    <submittedName>
        <fullName evidence="2">Stage III sporulation protein AH</fullName>
    </submittedName>
</protein>